<name>A0ABX3EF89_9BACL</name>
<protein>
    <submittedName>
        <fullName evidence="1">Uncharacterized protein</fullName>
    </submittedName>
</protein>
<organism evidence="1 2">
    <name type="scientific">Paenibacillus helianthi</name>
    <dbReference type="NCBI Taxonomy" id="1349432"/>
    <lineage>
        <taxon>Bacteria</taxon>
        <taxon>Bacillati</taxon>
        <taxon>Bacillota</taxon>
        <taxon>Bacilli</taxon>
        <taxon>Bacillales</taxon>
        <taxon>Paenibacillaceae</taxon>
        <taxon>Paenibacillus</taxon>
    </lineage>
</organism>
<evidence type="ECO:0000313" key="1">
    <source>
        <dbReference type="EMBL" id="OKP79588.1"/>
    </source>
</evidence>
<comment type="caution">
    <text evidence="1">The sequence shown here is derived from an EMBL/GenBank/DDBJ whole genome shotgun (WGS) entry which is preliminary data.</text>
</comment>
<evidence type="ECO:0000313" key="2">
    <source>
        <dbReference type="Proteomes" id="UP000186058"/>
    </source>
</evidence>
<dbReference type="Proteomes" id="UP000186058">
    <property type="component" value="Unassembled WGS sequence"/>
</dbReference>
<reference evidence="1 2" key="1">
    <citation type="submission" date="2016-03" db="EMBL/GenBank/DDBJ databases">
        <authorList>
            <person name="Sant'Anna F.H."/>
            <person name="Ambrosini A."/>
            <person name="Souza R."/>
            <person name="Bach E."/>
            <person name="Fernandes G."/>
            <person name="Balsanelli E."/>
            <person name="Baura V.A."/>
            <person name="Souza E.M."/>
            <person name="Passaglia L."/>
        </authorList>
    </citation>
    <scope>NUCLEOTIDE SEQUENCE [LARGE SCALE GENOMIC DNA]</scope>
    <source>
        <strain evidence="1 2">P26E</strain>
    </source>
</reference>
<keyword evidence="2" id="KW-1185">Reference proteome</keyword>
<gene>
    <name evidence="1" type="ORF">A3844_28125</name>
</gene>
<sequence>MIKALILLKLSLNKLHMKLSYHYPSYKRFEDHDAGKNRELFHMQYQDKVDFNDTQLIQLICVRCIRV</sequence>
<proteinExistence type="predicted"/>
<dbReference type="EMBL" id="LVWI01000091">
    <property type="protein sequence ID" value="OKP79588.1"/>
    <property type="molecule type" value="Genomic_DNA"/>
</dbReference>
<accession>A0ABX3EF89</accession>